<feature type="domain" description="AAA+ ATPase" evidence="1">
    <location>
        <begin position="47"/>
        <end position="222"/>
    </location>
</feature>
<protein>
    <submittedName>
        <fullName evidence="2">AAA domain-containing protein</fullName>
    </submittedName>
</protein>
<gene>
    <name evidence="2" type="ORF">GSY69_00635</name>
</gene>
<keyword evidence="3" id="KW-1185">Reference proteome</keyword>
<sequence>MVERHDPAQAAGDGVLSSPAAVRQALAAQGYLAEPDLSAACFLASRLTRPLLCEGPPGVGKTSLAAALAALTGGPLIRLQCYDGLDSTHALYDWDFAAQILHIRTIEAQAKALGRPIGARELADELHDRRFLLARPVLQALESSTERGRAVLLIDEIDRADDEFDALLLEVLSEWSVTVPEFGTITAAIPPLVILTSNRTRELHDALRRRCLYHWFAQPDADQEERILAQRVPESAARLRAAVVAEAGRLRAAGPAKPPGTAETIDWLRALSALGVEELHQPAARAALSAVLKDADDVARFGGDDRA</sequence>
<dbReference type="SMART" id="SM00382">
    <property type="entry name" value="AAA"/>
    <property type="match status" value="1"/>
</dbReference>
<dbReference type="GO" id="GO:0005524">
    <property type="term" value="F:ATP binding"/>
    <property type="evidence" value="ECO:0007669"/>
    <property type="project" value="InterPro"/>
</dbReference>
<organism evidence="2 3">
    <name type="scientific">Brevibacterium rongguiense</name>
    <dbReference type="NCBI Taxonomy" id="2695267"/>
    <lineage>
        <taxon>Bacteria</taxon>
        <taxon>Bacillati</taxon>
        <taxon>Actinomycetota</taxon>
        <taxon>Actinomycetes</taxon>
        <taxon>Micrococcales</taxon>
        <taxon>Brevibacteriaceae</taxon>
        <taxon>Brevibacterium</taxon>
    </lineage>
</organism>
<dbReference type="Proteomes" id="UP000469215">
    <property type="component" value="Unassembled WGS sequence"/>
</dbReference>
<evidence type="ECO:0000313" key="2">
    <source>
        <dbReference type="EMBL" id="MYM18520.1"/>
    </source>
</evidence>
<dbReference type="RefSeq" id="WP_160951986.1">
    <property type="nucleotide sequence ID" value="NZ_WWEQ01000002.1"/>
</dbReference>
<dbReference type="Pfam" id="PF07728">
    <property type="entry name" value="AAA_5"/>
    <property type="match status" value="1"/>
</dbReference>
<dbReference type="InterPro" id="IPR050764">
    <property type="entry name" value="CbbQ/NirQ/NorQ/GpvN"/>
</dbReference>
<evidence type="ECO:0000259" key="1">
    <source>
        <dbReference type="SMART" id="SM00382"/>
    </source>
</evidence>
<dbReference type="SUPFAM" id="SSF52540">
    <property type="entry name" value="P-loop containing nucleoside triphosphate hydrolases"/>
    <property type="match status" value="1"/>
</dbReference>
<dbReference type="PANTHER" id="PTHR42759">
    <property type="entry name" value="MOXR FAMILY PROTEIN"/>
    <property type="match status" value="1"/>
</dbReference>
<accession>A0A6N9H397</accession>
<reference evidence="2 3" key="1">
    <citation type="submission" date="2020-01" db="EMBL/GenBank/DDBJ databases">
        <authorList>
            <person name="Deng T."/>
        </authorList>
    </citation>
    <scope>NUCLEOTIDE SEQUENCE [LARGE SCALE GENOMIC DNA]</scope>
    <source>
        <strain evidence="2 3">5221</strain>
    </source>
</reference>
<dbReference type="AlphaFoldDB" id="A0A6N9H397"/>
<comment type="caution">
    <text evidence="2">The sequence shown here is derived from an EMBL/GenBank/DDBJ whole genome shotgun (WGS) entry which is preliminary data.</text>
</comment>
<dbReference type="EMBL" id="WWEQ01000002">
    <property type="protein sequence ID" value="MYM18520.1"/>
    <property type="molecule type" value="Genomic_DNA"/>
</dbReference>
<dbReference type="GO" id="GO:0016887">
    <property type="term" value="F:ATP hydrolysis activity"/>
    <property type="evidence" value="ECO:0007669"/>
    <property type="project" value="InterPro"/>
</dbReference>
<dbReference type="PANTHER" id="PTHR42759:SF6">
    <property type="entry name" value="REGULATORY PROTEIN-RELATED"/>
    <property type="match status" value="1"/>
</dbReference>
<dbReference type="InterPro" id="IPR027417">
    <property type="entry name" value="P-loop_NTPase"/>
</dbReference>
<proteinExistence type="predicted"/>
<name>A0A6N9H397_9MICO</name>
<evidence type="ECO:0000313" key="3">
    <source>
        <dbReference type="Proteomes" id="UP000469215"/>
    </source>
</evidence>
<dbReference type="Gene3D" id="3.40.50.300">
    <property type="entry name" value="P-loop containing nucleotide triphosphate hydrolases"/>
    <property type="match status" value="1"/>
</dbReference>
<dbReference type="InterPro" id="IPR011704">
    <property type="entry name" value="ATPase_dyneun-rel_AAA"/>
</dbReference>
<dbReference type="InterPro" id="IPR003593">
    <property type="entry name" value="AAA+_ATPase"/>
</dbReference>